<evidence type="ECO:0008006" key="5">
    <source>
        <dbReference type="Google" id="ProtNLM"/>
    </source>
</evidence>
<organism evidence="3 4">
    <name type="scientific">Evansella alkalicola</name>
    <dbReference type="NCBI Taxonomy" id="745819"/>
    <lineage>
        <taxon>Bacteria</taxon>
        <taxon>Bacillati</taxon>
        <taxon>Bacillota</taxon>
        <taxon>Bacilli</taxon>
        <taxon>Bacillales</taxon>
        <taxon>Bacillaceae</taxon>
        <taxon>Evansella</taxon>
    </lineage>
</organism>
<gene>
    <name evidence="3" type="ORF">KS407_04865</name>
</gene>
<sequence length="302" mass="33638">MSQERFDNGMEDLKQFYNSARPATSSKEIFQSIQQQKGRSSIQRYWPMLAATLGIFVIGGILLGSIISGGGTEMGQSPGSDELPLTTGSDNEHGDGSGVDTGDDQGETTGDHEDATTVEDADSNAESNDNDTNQPLVVDRPETLTKTITLEGMEEQTTYDLYVSEEFGISSYLLEGVDVQIDSSDQRIEKYIHTELFHFSMTEIGTGSDAITEWEAKINETYQSEGFSKASLENDILEGLPVEEHTLWTAESNGYTDQFRHAIFIQGNDTMYFLEAEFTIEMLEGRFPYAVETFIKELEFHQ</sequence>
<keyword evidence="4" id="KW-1185">Reference proteome</keyword>
<feature type="transmembrane region" description="Helical" evidence="2">
    <location>
        <begin position="45"/>
        <end position="67"/>
    </location>
</feature>
<proteinExistence type="predicted"/>
<accession>A0ABS6JU54</accession>
<keyword evidence="2" id="KW-0812">Transmembrane</keyword>
<comment type="caution">
    <text evidence="3">The sequence shown here is derived from an EMBL/GenBank/DDBJ whole genome shotgun (WGS) entry which is preliminary data.</text>
</comment>
<evidence type="ECO:0000256" key="2">
    <source>
        <dbReference type="SAM" id="Phobius"/>
    </source>
</evidence>
<evidence type="ECO:0000313" key="3">
    <source>
        <dbReference type="EMBL" id="MBU9720777.1"/>
    </source>
</evidence>
<name>A0ABS6JU54_9BACI</name>
<reference evidence="3 4" key="1">
    <citation type="submission" date="2021-06" db="EMBL/GenBank/DDBJ databases">
        <title>Bacillus sp. RD4P76, an endophyte from a halophyte.</title>
        <authorList>
            <person name="Sun J.-Q."/>
        </authorList>
    </citation>
    <scope>NUCLEOTIDE SEQUENCE [LARGE SCALE GENOMIC DNA]</scope>
    <source>
        <strain evidence="3 4">JCM 17098</strain>
    </source>
</reference>
<dbReference type="RefSeq" id="WP_088074613.1">
    <property type="nucleotide sequence ID" value="NZ_JAHQCR010000021.1"/>
</dbReference>
<dbReference type="EMBL" id="JAHQCR010000021">
    <property type="protein sequence ID" value="MBU9720777.1"/>
    <property type="molecule type" value="Genomic_DNA"/>
</dbReference>
<feature type="compositionally biased region" description="Low complexity" evidence="1">
    <location>
        <begin position="124"/>
        <end position="133"/>
    </location>
</feature>
<dbReference type="Proteomes" id="UP000790580">
    <property type="component" value="Unassembled WGS sequence"/>
</dbReference>
<keyword evidence="2" id="KW-1133">Transmembrane helix</keyword>
<feature type="region of interest" description="Disordered" evidence="1">
    <location>
        <begin position="73"/>
        <end position="140"/>
    </location>
</feature>
<protein>
    <recommendedName>
        <fullName evidence="5">DUF1795 domain-containing protein</fullName>
    </recommendedName>
</protein>
<keyword evidence="2" id="KW-0472">Membrane</keyword>
<evidence type="ECO:0000313" key="4">
    <source>
        <dbReference type="Proteomes" id="UP000790580"/>
    </source>
</evidence>
<evidence type="ECO:0000256" key="1">
    <source>
        <dbReference type="SAM" id="MobiDB-lite"/>
    </source>
</evidence>